<evidence type="ECO:0000313" key="14">
    <source>
        <dbReference type="EMBL" id="SIP71265.1"/>
    </source>
</evidence>
<evidence type="ECO:0000259" key="12">
    <source>
        <dbReference type="Pfam" id="PF05746"/>
    </source>
</evidence>
<comment type="subcellular location">
    <subcellularLocation>
        <location evidence="1 11">Cytoplasm</location>
    </subcellularLocation>
</comment>
<dbReference type="InterPro" id="IPR015944">
    <property type="entry name" value="Gly-tRNA-synth_bsu"/>
</dbReference>
<dbReference type="GO" id="GO:0004820">
    <property type="term" value="F:glycine-tRNA ligase activity"/>
    <property type="evidence" value="ECO:0007669"/>
    <property type="project" value="UniProtKB-UniRule"/>
</dbReference>
<dbReference type="EC" id="6.1.1.14" evidence="11"/>
<feature type="domain" description="DALR anticodon binding" evidence="12">
    <location>
        <begin position="581"/>
        <end position="677"/>
    </location>
</feature>
<evidence type="ECO:0000256" key="10">
    <source>
        <dbReference type="ARBA" id="ARBA00047937"/>
    </source>
</evidence>
<keyword evidence="16" id="KW-1185">Reference proteome</keyword>
<keyword evidence="9 11" id="KW-0030">Aminoacyl-tRNA synthetase</keyword>
<dbReference type="SUPFAM" id="SSF109604">
    <property type="entry name" value="HD-domain/PDEase-like"/>
    <property type="match status" value="1"/>
</dbReference>
<evidence type="ECO:0000256" key="2">
    <source>
        <dbReference type="ARBA" id="ARBA00008226"/>
    </source>
</evidence>
<evidence type="ECO:0000256" key="6">
    <source>
        <dbReference type="ARBA" id="ARBA00022741"/>
    </source>
</evidence>
<dbReference type="GO" id="GO:0006426">
    <property type="term" value="P:glycyl-tRNA aminoacylation"/>
    <property type="evidence" value="ECO:0007669"/>
    <property type="project" value="UniProtKB-UniRule"/>
</dbReference>
<evidence type="ECO:0000256" key="11">
    <source>
        <dbReference type="HAMAP-Rule" id="MF_00255"/>
    </source>
</evidence>
<proteinExistence type="inferred from homology"/>
<evidence type="ECO:0000256" key="1">
    <source>
        <dbReference type="ARBA" id="ARBA00004496"/>
    </source>
</evidence>
<evidence type="ECO:0000313" key="13">
    <source>
        <dbReference type="EMBL" id="PHM36246.1"/>
    </source>
</evidence>
<accession>A0A1N6MR09</accession>
<dbReference type="GO" id="GO:0005829">
    <property type="term" value="C:cytosol"/>
    <property type="evidence" value="ECO:0007669"/>
    <property type="project" value="TreeGrafter"/>
</dbReference>
<evidence type="ECO:0000256" key="5">
    <source>
        <dbReference type="ARBA" id="ARBA00022598"/>
    </source>
</evidence>
<dbReference type="InterPro" id="IPR006194">
    <property type="entry name" value="Gly-tRNA-synth_heterodimer"/>
</dbReference>
<evidence type="ECO:0000256" key="3">
    <source>
        <dbReference type="ARBA" id="ARBA00011209"/>
    </source>
</evidence>
<dbReference type="PRINTS" id="PR01045">
    <property type="entry name" value="TRNASYNTHGB"/>
</dbReference>
<dbReference type="GO" id="GO:0004814">
    <property type="term" value="F:arginine-tRNA ligase activity"/>
    <property type="evidence" value="ECO:0007669"/>
    <property type="project" value="InterPro"/>
</dbReference>
<keyword evidence="7 11" id="KW-0067">ATP-binding</keyword>
<evidence type="ECO:0000256" key="9">
    <source>
        <dbReference type="ARBA" id="ARBA00023146"/>
    </source>
</evidence>
<comment type="subunit">
    <text evidence="3 11">Tetramer of two alpha and two beta subunits.</text>
</comment>
<keyword evidence="8 11" id="KW-0648">Protein biosynthesis</keyword>
<dbReference type="PROSITE" id="PS50861">
    <property type="entry name" value="AA_TRNA_LIGASE_II_GLYAB"/>
    <property type="match status" value="1"/>
</dbReference>
<evidence type="ECO:0000256" key="8">
    <source>
        <dbReference type="ARBA" id="ARBA00022917"/>
    </source>
</evidence>
<dbReference type="AlphaFoldDB" id="A0A1N6MR09"/>
<dbReference type="Pfam" id="PF02092">
    <property type="entry name" value="tRNA_synt_2f"/>
    <property type="match status" value="1"/>
</dbReference>
<keyword evidence="4 11" id="KW-0963">Cytoplasm</keyword>
<evidence type="ECO:0000256" key="4">
    <source>
        <dbReference type="ARBA" id="ARBA00022490"/>
    </source>
</evidence>
<comment type="similarity">
    <text evidence="2 11">Belongs to the class-II aminoacyl-tRNA synthetase family.</text>
</comment>
<reference evidence="14" key="1">
    <citation type="submission" date="2016-12" db="EMBL/GenBank/DDBJ databases">
        <authorList>
            <person name="Song W.-J."/>
            <person name="Kurnit D.M."/>
        </authorList>
    </citation>
    <scope>NUCLEOTIDE SEQUENCE [LARGE SCALE GENOMIC DNA]</scope>
    <source>
        <strain evidence="14">HGB1681</strain>
    </source>
</reference>
<dbReference type="HAMAP" id="MF_00255">
    <property type="entry name" value="Gly_tRNA_synth_beta"/>
    <property type="match status" value="1"/>
</dbReference>
<sequence length="689" mass="76807">MTQQTFLVEIGTEELPPKALRSLAESFAANFETELKNANLGHGEVRWFAAPRRLALKVVNLAAAQADREVEKRGPAIAQAFDAEGKPTKAAEGWARGCGITVDQAERLVTDKGEWLLYRAQVKGREAKELLADMVSSSLAKLPIPKLMRWGDKETQFVRPVHTVTMLLGSELIEGEILGIKSDRIIRGHRFMGEAEFTIDNAEQYPVILQERGRVIADYETRKALIKRDAELAATQIGGVADLTDSLLEEVTSLVEWPVVLTAKFEEKFLEVPAEALVYTMKGDQKYFPVYDNSGKLMANFIFVANVESSDPQQIISGNEKVVRPRLADAEFFFKTDRKQRLEDNLPRLETVLFQKQLGTLRDKTDRIQALAGWIAEKIGADVTHATRAGLLSKCDLMTNMVFEFTDTQGVMGMHYARHDGEAEDVALALNEQYQPRFSGDDLPSNGVSCAVAIADKMDTLAGIFGIGQHPKGDKDPFALRRAALGVLRIIVEKKLPLDLQTLAEEAVRLYGDKLTNDKVVDDVVEFMLGRFRTWYQEQGYSVDTIQAVLARRPTQPADFDARMKAVTHFRTLDEAVSLAAANKRVSNILAKSEEKLNDAVQASVLKAAEEIQLATHLVVLKEKLAPLFAEGNYQDGLVELASLREVVDAFFDNVMVMDEDLQVRVNRLTLLSELRDLFLRVADISLLQ</sequence>
<dbReference type="PANTHER" id="PTHR30075:SF2">
    <property type="entry name" value="GLYCINE--TRNA LIGASE, CHLOROPLASTIC_MITOCHONDRIAL 2"/>
    <property type="match status" value="1"/>
</dbReference>
<dbReference type="GO" id="GO:0006420">
    <property type="term" value="P:arginyl-tRNA aminoacylation"/>
    <property type="evidence" value="ECO:0007669"/>
    <property type="project" value="InterPro"/>
</dbReference>
<keyword evidence="5 11" id="KW-0436">Ligase</keyword>
<dbReference type="OrthoDB" id="9775440at2"/>
<reference evidence="13 16" key="3">
    <citation type="journal article" date="2017" name="Nat. Microbiol.">
        <title>Natural product diversity associated with the nematode symbionts Photorhabdus and Xenorhabdus.</title>
        <authorList>
            <person name="Tobias N.J."/>
            <person name="Wolff H."/>
            <person name="Djahanschiri B."/>
            <person name="Grundmann F."/>
            <person name="Kronenwerth M."/>
            <person name="Shi Y.M."/>
            <person name="Simonyi S."/>
            <person name="Grun P."/>
            <person name="Shapiro-Ilan D."/>
            <person name="Pidot S.J."/>
            <person name="Stinear T.P."/>
            <person name="Ebersberger I."/>
            <person name="Bode H.B."/>
        </authorList>
    </citation>
    <scope>NUCLEOTIDE SEQUENCE [LARGE SCALE GENOMIC DNA]</scope>
    <source>
        <strain evidence="13 16">DSM 16336</strain>
    </source>
</reference>
<comment type="catalytic activity">
    <reaction evidence="10 11">
        <text>tRNA(Gly) + glycine + ATP = glycyl-tRNA(Gly) + AMP + diphosphate</text>
        <dbReference type="Rhea" id="RHEA:16013"/>
        <dbReference type="Rhea" id="RHEA-COMP:9664"/>
        <dbReference type="Rhea" id="RHEA-COMP:9683"/>
        <dbReference type="ChEBI" id="CHEBI:30616"/>
        <dbReference type="ChEBI" id="CHEBI:33019"/>
        <dbReference type="ChEBI" id="CHEBI:57305"/>
        <dbReference type="ChEBI" id="CHEBI:78442"/>
        <dbReference type="ChEBI" id="CHEBI:78522"/>
        <dbReference type="ChEBI" id="CHEBI:456215"/>
        <dbReference type="EC" id="6.1.1.14"/>
    </reaction>
</comment>
<evidence type="ECO:0000256" key="7">
    <source>
        <dbReference type="ARBA" id="ARBA00022840"/>
    </source>
</evidence>
<evidence type="ECO:0000313" key="16">
    <source>
        <dbReference type="Proteomes" id="UP000224871"/>
    </source>
</evidence>
<dbReference type="EMBL" id="FTLG01000015">
    <property type="protein sequence ID" value="SIP71265.1"/>
    <property type="molecule type" value="Genomic_DNA"/>
</dbReference>
<reference evidence="15" key="2">
    <citation type="submission" date="2016-12" db="EMBL/GenBank/DDBJ databases">
        <authorList>
            <person name="Gaudriault S."/>
        </authorList>
    </citation>
    <scope>NUCLEOTIDE SEQUENCE [LARGE SCALE GENOMIC DNA]</scope>
    <source>
        <strain evidence="15">HGB1681 (deposited as PTA-6826 in the American Type Culture Collection)</strain>
    </source>
</reference>
<evidence type="ECO:0000313" key="15">
    <source>
        <dbReference type="Proteomes" id="UP000196435"/>
    </source>
</evidence>
<dbReference type="RefSeq" id="WP_086954687.1">
    <property type="nucleotide sequence ID" value="NZ_CAWNQC010000068.1"/>
</dbReference>
<dbReference type="PANTHER" id="PTHR30075">
    <property type="entry name" value="GLYCYL-TRNA SYNTHETASE"/>
    <property type="match status" value="1"/>
</dbReference>
<dbReference type="InterPro" id="IPR008909">
    <property type="entry name" value="DALR_anticod-bd"/>
</dbReference>
<organism evidence="14 15">
    <name type="scientific">Xenorhabdus innexi</name>
    <dbReference type="NCBI Taxonomy" id="290109"/>
    <lineage>
        <taxon>Bacteria</taxon>
        <taxon>Pseudomonadati</taxon>
        <taxon>Pseudomonadota</taxon>
        <taxon>Gammaproteobacteria</taxon>
        <taxon>Enterobacterales</taxon>
        <taxon>Morganellaceae</taxon>
        <taxon>Xenorhabdus</taxon>
    </lineage>
</organism>
<dbReference type="Proteomes" id="UP000196435">
    <property type="component" value="Unassembled WGS sequence"/>
</dbReference>
<name>A0A1N6MR09_9GAMM</name>
<dbReference type="Proteomes" id="UP000224871">
    <property type="component" value="Unassembled WGS sequence"/>
</dbReference>
<dbReference type="NCBIfam" id="TIGR00211">
    <property type="entry name" value="glyS"/>
    <property type="match status" value="1"/>
</dbReference>
<dbReference type="GO" id="GO:0005524">
    <property type="term" value="F:ATP binding"/>
    <property type="evidence" value="ECO:0007669"/>
    <property type="project" value="UniProtKB-UniRule"/>
</dbReference>
<gene>
    <name evidence="11 14" type="primary">glyS</name>
    <name evidence="13" type="ORF">Xinn_01780</name>
    <name evidence="14" type="ORF">XIS1_1110042</name>
</gene>
<dbReference type="EMBL" id="NIBU01000016">
    <property type="protein sequence ID" value="PHM36246.1"/>
    <property type="molecule type" value="Genomic_DNA"/>
</dbReference>
<keyword evidence="6 11" id="KW-0547">Nucleotide-binding</keyword>
<dbReference type="Pfam" id="PF05746">
    <property type="entry name" value="DALR_1"/>
    <property type="match status" value="1"/>
</dbReference>
<protein>
    <recommendedName>
        <fullName evidence="11">Glycine--tRNA ligase beta subunit</fullName>
        <ecNumber evidence="11">6.1.1.14</ecNumber>
    </recommendedName>
    <alternativeName>
        <fullName evidence="11">Glycyl-tRNA synthetase beta subunit</fullName>
        <shortName evidence="11">GlyRS</shortName>
    </alternativeName>
</protein>